<evidence type="ECO:0000313" key="2">
    <source>
        <dbReference type="Proteomes" id="UP001057134"/>
    </source>
</evidence>
<dbReference type="RefSeq" id="WP_249861932.1">
    <property type="nucleotide sequence ID" value="NZ_CP027059.1"/>
</dbReference>
<dbReference type="EMBL" id="CP027059">
    <property type="protein sequence ID" value="UQZ86388.1"/>
    <property type="molecule type" value="Genomic_DNA"/>
</dbReference>
<evidence type="ECO:0000313" key="1">
    <source>
        <dbReference type="EMBL" id="UQZ86388.1"/>
    </source>
</evidence>
<accession>A0ABY4RVW7</accession>
<sequence>MPTSTSEEQKPEQSTPETELQQVEIFKCKDAICKAWIRKEFVTEASPSCPLCKGPMVRSYKHVPVVKKKGNKKFIVGKRRL</sequence>
<reference evidence="1" key="2">
    <citation type="journal article" date="2021" name="J Anim Sci Technol">
        <title>Complete genome sequence of Paenibacillus konkukensis sp. nov. SK3146 as a potential probiotic strain.</title>
        <authorList>
            <person name="Jung H.I."/>
            <person name="Park S."/>
            <person name="Niu K.M."/>
            <person name="Lee S.W."/>
            <person name="Kothari D."/>
            <person name="Yi K.J."/>
            <person name="Kim S.K."/>
        </authorList>
    </citation>
    <scope>NUCLEOTIDE SEQUENCE</scope>
    <source>
        <strain evidence="1">SK3146</strain>
    </source>
</reference>
<keyword evidence="2" id="KW-1185">Reference proteome</keyword>
<dbReference type="Proteomes" id="UP001057134">
    <property type="component" value="Chromosome"/>
</dbReference>
<reference evidence="1" key="1">
    <citation type="submission" date="2018-02" db="EMBL/GenBank/DDBJ databases">
        <authorList>
            <person name="Kim S.-K."/>
            <person name="Jung H.-I."/>
            <person name="Lee S.-W."/>
        </authorList>
    </citation>
    <scope>NUCLEOTIDE SEQUENCE</scope>
    <source>
        <strain evidence="1">SK3146</strain>
    </source>
</reference>
<organism evidence="1 2">
    <name type="scientific">Paenibacillus konkukensis</name>
    <dbReference type="NCBI Taxonomy" id="2020716"/>
    <lineage>
        <taxon>Bacteria</taxon>
        <taxon>Bacillati</taxon>
        <taxon>Bacillota</taxon>
        <taxon>Bacilli</taxon>
        <taxon>Bacillales</taxon>
        <taxon>Paenibacillaceae</taxon>
        <taxon>Paenibacillus</taxon>
    </lineage>
</organism>
<dbReference type="Pfam" id="PF14169">
    <property type="entry name" value="YdjO"/>
    <property type="match status" value="1"/>
</dbReference>
<proteinExistence type="predicted"/>
<name>A0ABY4RVW7_9BACL</name>
<protein>
    <recommendedName>
        <fullName evidence="3">Cold-inducible protein YdjO</fullName>
    </recommendedName>
</protein>
<gene>
    <name evidence="1" type="ORF">SK3146_05681</name>
</gene>
<dbReference type="InterPro" id="IPR025916">
    <property type="entry name" value="YdjO"/>
</dbReference>
<evidence type="ECO:0008006" key="3">
    <source>
        <dbReference type="Google" id="ProtNLM"/>
    </source>
</evidence>